<comment type="caution">
    <text evidence="1">The sequence shown here is derived from an EMBL/GenBank/DDBJ whole genome shotgun (WGS) entry which is preliminary data.</text>
</comment>
<sequence length="102" mass="11981">MGDRKNTRGSHDDYKSFLTEVEKLYGKYFDRDTADILWELAVRAVISSLNCSDREHRAKIRIALSQSAQTPELDAFWHRKLVQQSLTENETHPNEYYGYLQN</sequence>
<dbReference type="Proteomes" id="UP001629113">
    <property type="component" value="Unassembled WGS sequence"/>
</dbReference>
<gene>
    <name evidence="1" type="ORF">PVAG01_08731</name>
</gene>
<evidence type="ECO:0000313" key="1">
    <source>
        <dbReference type="EMBL" id="KAL3420232.1"/>
    </source>
</evidence>
<evidence type="ECO:0000313" key="2">
    <source>
        <dbReference type="Proteomes" id="UP001629113"/>
    </source>
</evidence>
<keyword evidence="2" id="KW-1185">Reference proteome</keyword>
<protein>
    <submittedName>
        <fullName evidence="1">Uncharacterized protein</fullName>
    </submittedName>
</protein>
<accession>A0ABR4PAP8</accession>
<organism evidence="1 2">
    <name type="scientific">Phlyctema vagabunda</name>
    <dbReference type="NCBI Taxonomy" id="108571"/>
    <lineage>
        <taxon>Eukaryota</taxon>
        <taxon>Fungi</taxon>
        <taxon>Dikarya</taxon>
        <taxon>Ascomycota</taxon>
        <taxon>Pezizomycotina</taxon>
        <taxon>Leotiomycetes</taxon>
        <taxon>Helotiales</taxon>
        <taxon>Dermateaceae</taxon>
        <taxon>Phlyctema</taxon>
    </lineage>
</organism>
<dbReference type="EMBL" id="JBFCZG010000007">
    <property type="protein sequence ID" value="KAL3420232.1"/>
    <property type="molecule type" value="Genomic_DNA"/>
</dbReference>
<name>A0ABR4PAP8_9HELO</name>
<reference evidence="1 2" key="1">
    <citation type="submission" date="2024-06" db="EMBL/GenBank/DDBJ databases">
        <title>Complete genome of Phlyctema vagabunda strain 19-DSS-EL-015.</title>
        <authorList>
            <person name="Fiorenzani C."/>
        </authorList>
    </citation>
    <scope>NUCLEOTIDE SEQUENCE [LARGE SCALE GENOMIC DNA]</scope>
    <source>
        <strain evidence="1 2">19-DSS-EL-015</strain>
    </source>
</reference>
<proteinExistence type="predicted"/>